<sequence length="489" mass="53377">MASTRSSSPTGTDRSSDAGTDISTEATSINEQMDVLSIEDNSAICERTIQEALKGARVLITGAAGFVGAGLCYRLLADPSFDVKQVVAIVRGETEQQALQRLPKAIQHLAESQHETQIPKLVVVNGDCAKPNFGLSNDEFEKVRKTEIVIHCAGDTRFTLPTSQAFQSMVDLGYFTARFSLLTWNVRTHIHVSTTFTGWYLPHGSVVSETLTPQGCGARVDEHEQHVNTYLHSKTYAESCVNSLFTSQVGRNLHGKSCRIVRLATLGPALEFPRPGWGSGHPSSPVCAVIAADVVGPTDLARLASDGGLDVIPVDLAVNQILAIAASAHSLQKLPQEHRLHPKNPAARLSQHLAEVPCYHVACGRGSEARISMSQLNDPANKIAEPYIPASNLLKVYFDFVRKVVEFDVIRTRSVLGIETLEADRARSLKKASLNDLPLKAGSLQLDIVRAVQERWGTQPGQAWTAYLQMCRDEMESMGPRSDWETFVD</sequence>
<evidence type="ECO:0000313" key="4">
    <source>
        <dbReference type="EMBL" id="PWY97397.1"/>
    </source>
</evidence>
<evidence type="ECO:0000313" key="5">
    <source>
        <dbReference type="Proteomes" id="UP000246740"/>
    </source>
</evidence>
<dbReference type="PANTHER" id="PTHR11011:SF45">
    <property type="entry name" value="FATTY ACYL-COA REDUCTASE CG8306-RELATED"/>
    <property type="match status" value="1"/>
</dbReference>
<dbReference type="Proteomes" id="UP000246740">
    <property type="component" value="Unassembled WGS sequence"/>
</dbReference>
<name>A0A317XHW3_9BASI</name>
<feature type="domain" description="Thioester reductase (TE)" evidence="3">
    <location>
        <begin position="60"/>
        <end position="321"/>
    </location>
</feature>
<keyword evidence="1" id="KW-0443">Lipid metabolism</keyword>
<accession>A0A317XHW3</accession>
<feature type="region of interest" description="Disordered" evidence="2">
    <location>
        <begin position="1"/>
        <end position="26"/>
    </location>
</feature>
<dbReference type="PANTHER" id="PTHR11011">
    <property type="entry name" value="MALE STERILITY PROTEIN 2-RELATED"/>
    <property type="match status" value="1"/>
</dbReference>
<dbReference type="GO" id="GO:0005777">
    <property type="term" value="C:peroxisome"/>
    <property type="evidence" value="ECO:0007669"/>
    <property type="project" value="TreeGrafter"/>
</dbReference>
<comment type="catalytic activity">
    <reaction evidence="1">
        <text>a long-chain fatty acyl-CoA + 2 NADPH + 2 H(+) = a long-chain primary fatty alcohol + 2 NADP(+) + CoA</text>
        <dbReference type="Rhea" id="RHEA:52716"/>
        <dbReference type="ChEBI" id="CHEBI:15378"/>
        <dbReference type="ChEBI" id="CHEBI:57287"/>
        <dbReference type="ChEBI" id="CHEBI:57783"/>
        <dbReference type="ChEBI" id="CHEBI:58349"/>
        <dbReference type="ChEBI" id="CHEBI:77396"/>
        <dbReference type="ChEBI" id="CHEBI:83139"/>
        <dbReference type="EC" id="1.2.1.84"/>
    </reaction>
</comment>
<keyword evidence="1" id="KW-0560">Oxidoreductase</keyword>
<dbReference type="InterPro" id="IPR026055">
    <property type="entry name" value="FAR"/>
</dbReference>
<keyword evidence="1" id="KW-0521">NADP</keyword>
<organism evidence="4 5">
    <name type="scientific">Testicularia cyperi</name>
    <dbReference type="NCBI Taxonomy" id="1882483"/>
    <lineage>
        <taxon>Eukaryota</taxon>
        <taxon>Fungi</taxon>
        <taxon>Dikarya</taxon>
        <taxon>Basidiomycota</taxon>
        <taxon>Ustilaginomycotina</taxon>
        <taxon>Ustilaginomycetes</taxon>
        <taxon>Ustilaginales</taxon>
        <taxon>Anthracoideaceae</taxon>
        <taxon>Testicularia</taxon>
    </lineage>
</organism>
<proteinExistence type="inferred from homology"/>
<dbReference type="Pfam" id="PF07993">
    <property type="entry name" value="NAD_binding_4"/>
    <property type="match status" value="1"/>
</dbReference>
<dbReference type="STRING" id="1882483.A0A317XHW3"/>
<reference evidence="4 5" key="1">
    <citation type="journal article" date="2018" name="Mol. Biol. Evol.">
        <title>Broad Genomic Sampling Reveals a Smut Pathogenic Ancestry of the Fungal Clade Ustilaginomycotina.</title>
        <authorList>
            <person name="Kijpornyongpan T."/>
            <person name="Mondo S.J."/>
            <person name="Barry K."/>
            <person name="Sandor L."/>
            <person name="Lee J."/>
            <person name="Lipzen A."/>
            <person name="Pangilinan J."/>
            <person name="LaButti K."/>
            <person name="Hainaut M."/>
            <person name="Henrissat B."/>
            <person name="Grigoriev I.V."/>
            <person name="Spatafora J.W."/>
            <person name="Aime M.C."/>
        </authorList>
    </citation>
    <scope>NUCLEOTIDE SEQUENCE [LARGE SCALE GENOMIC DNA]</scope>
    <source>
        <strain evidence="4 5">MCA 3645</strain>
    </source>
</reference>
<dbReference type="EMBL" id="KZ819209">
    <property type="protein sequence ID" value="PWY97397.1"/>
    <property type="molecule type" value="Genomic_DNA"/>
</dbReference>
<dbReference type="EC" id="1.2.1.84" evidence="1"/>
<dbReference type="GO" id="GO:0102965">
    <property type="term" value="F:alcohol-forming long-chain fatty acyl-CoA reductase activity"/>
    <property type="evidence" value="ECO:0007669"/>
    <property type="project" value="UniProtKB-EC"/>
</dbReference>
<evidence type="ECO:0000259" key="3">
    <source>
        <dbReference type="Pfam" id="PF07993"/>
    </source>
</evidence>
<protein>
    <recommendedName>
        <fullName evidence="1">Fatty acyl-CoA reductase</fullName>
        <ecNumber evidence="1">1.2.1.84</ecNumber>
    </recommendedName>
</protein>
<comment type="similarity">
    <text evidence="1">Belongs to the fatty acyl-CoA reductase family.</text>
</comment>
<keyword evidence="1" id="KW-0444">Lipid biosynthesis</keyword>
<dbReference type="Gene3D" id="3.40.50.720">
    <property type="entry name" value="NAD(P)-binding Rossmann-like Domain"/>
    <property type="match status" value="1"/>
</dbReference>
<dbReference type="AlphaFoldDB" id="A0A317XHW3"/>
<dbReference type="InParanoid" id="A0A317XHW3"/>
<dbReference type="GO" id="GO:0035336">
    <property type="term" value="P:long-chain fatty-acyl-CoA metabolic process"/>
    <property type="evidence" value="ECO:0007669"/>
    <property type="project" value="TreeGrafter"/>
</dbReference>
<dbReference type="SUPFAM" id="SSF51735">
    <property type="entry name" value="NAD(P)-binding Rossmann-fold domains"/>
    <property type="match status" value="1"/>
</dbReference>
<dbReference type="GO" id="GO:0080019">
    <property type="term" value="F:alcohol-forming very long-chain fatty acyl-CoA reductase activity"/>
    <property type="evidence" value="ECO:0007669"/>
    <property type="project" value="InterPro"/>
</dbReference>
<keyword evidence="5" id="KW-1185">Reference proteome</keyword>
<evidence type="ECO:0000256" key="1">
    <source>
        <dbReference type="RuleBase" id="RU363097"/>
    </source>
</evidence>
<gene>
    <name evidence="4" type="ORF">BCV70DRAFT_195551</name>
</gene>
<dbReference type="InterPro" id="IPR013120">
    <property type="entry name" value="FAR_NAD-bd"/>
</dbReference>
<comment type="function">
    <text evidence="1">Catalyzes the reduction of fatty acyl-CoA to fatty alcohols.</text>
</comment>
<dbReference type="InterPro" id="IPR036291">
    <property type="entry name" value="NAD(P)-bd_dom_sf"/>
</dbReference>
<dbReference type="OrthoDB" id="429813at2759"/>
<evidence type="ECO:0000256" key="2">
    <source>
        <dbReference type="SAM" id="MobiDB-lite"/>
    </source>
</evidence>